<comment type="caution">
    <text evidence="1">The sequence shown here is derived from an EMBL/GenBank/DDBJ whole genome shotgun (WGS) entry which is preliminary data.</text>
</comment>
<dbReference type="Gene3D" id="1.20.120.230">
    <property type="entry name" value="Alpha-catenin/vinculin-like"/>
    <property type="match status" value="1"/>
</dbReference>
<proteinExistence type="predicted"/>
<dbReference type="PANTHER" id="PTHR33371">
    <property type="entry name" value="INTERMEMBRANE PHOSPHOLIPID TRANSPORT SYSTEM BINDING PROTEIN MLAD-RELATED"/>
    <property type="match status" value="1"/>
</dbReference>
<dbReference type="AlphaFoldDB" id="A0A644ZZF3"/>
<accession>A0A644ZZF3</accession>
<evidence type="ECO:0000313" key="1">
    <source>
        <dbReference type="EMBL" id="MPM46359.1"/>
    </source>
</evidence>
<dbReference type="EMBL" id="VSSQ01011244">
    <property type="protein sequence ID" value="MPM46359.1"/>
    <property type="molecule type" value="Genomic_DNA"/>
</dbReference>
<sequence>MKIKEGIKIPHGSNFSIGSDGMLGEKFVAIVPPAKLDGRFIEAGEEVQGSQGAGLDEFMASSAKVLDKLEGIADALNNVLGDKEVQKSMRDGFLNARDISTNLNTFSRVMAETAVDNQQDINLMIRQLSQMAERMNSVATHMDSIMAGADNNGQSGKDLAAMAQNLATASARVEKMTGVLEKVVTDPKTEKDLRATLHNAKETSEKANRMLTTLETARFQTEALYNDKNSDWLSNMGVTLRPKDDSFVYLGAYDIGAKNKLDLQFGHDIDDFSLRLGSTQGKLGVGLDYRVNNSLKLFTDVYDFDETKVKVGGEYMFSPNLSLIGESLDVTGRGSENAYVGVRTYF</sequence>
<organism evidence="1">
    <name type="scientific">bioreactor metagenome</name>
    <dbReference type="NCBI Taxonomy" id="1076179"/>
    <lineage>
        <taxon>unclassified sequences</taxon>
        <taxon>metagenomes</taxon>
        <taxon>ecological metagenomes</taxon>
    </lineage>
</organism>
<protein>
    <submittedName>
        <fullName evidence="1">Uncharacterized protein</fullName>
    </submittedName>
</protein>
<name>A0A644ZZF3_9ZZZZ</name>
<gene>
    <name evidence="1" type="ORF">SDC9_93058</name>
</gene>
<dbReference type="PANTHER" id="PTHR33371:SF4">
    <property type="entry name" value="INTERMEMBRANE PHOSPHOLIPID TRANSPORT SYSTEM BINDING PROTEIN MLAD"/>
    <property type="match status" value="1"/>
</dbReference>
<dbReference type="InterPro" id="IPR052336">
    <property type="entry name" value="MlaD_Phospholipid_Transporter"/>
</dbReference>
<reference evidence="1" key="1">
    <citation type="submission" date="2019-08" db="EMBL/GenBank/DDBJ databases">
        <authorList>
            <person name="Kucharzyk K."/>
            <person name="Murdoch R.W."/>
            <person name="Higgins S."/>
            <person name="Loffler F."/>
        </authorList>
    </citation>
    <scope>NUCLEOTIDE SEQUENCE</scope>
</reference>